<dbReference type="InterPro" id="IPR008201">
    <property type="entry name" value="HepT-like"/>
</dbReference>
<dbReference type="InterPro" id="IPR051813">
    <property type="entry name" value="HepT_RNase_toxin"/>
</dbReference>
<dbReference type="GO" id="GO:0000166">
    <property type="term" value="F:nucleotide binding"/>
    <property type="evidence" value="ECO:0007669"/>
    <property type="project" value="UniProtKB-KW"/>
</dbReference>
<dbReference type="PANTHER" id="PTHR34139:SF1">
    <property type="entry name" value="RNASE MJ1380-RELATED"/>
    <property type="match status" value="1"/>
</dbReference>
<comment type="caution">
    <text evidence="6">The sequence shown here is derived from an EMBL/GenBank/DDBJ whole genome shotgun (WGS) entry which is preliminary data.</text>
</comment>
<reference evidence="6 7" key="1">
    <citation type="submission" date="2017-04" db="EMBL/GenBank/DDBJ databases">
        <title>Unexpected and diverse lifestyles within the genus Limnohabitans.</title>
        <authorList>
            <person name="Kasalicky V."/>
            <person name="Mehrshad M."/>
            <person name="Andrei S.-A."/>
            <person name="Salcher M."/>
            <person name="Kratochvilova H."/>
            <person name="Simek K."/>
            <person name="Ghai R."/>
        </authorList>
    </citation>
    <scope>NUCLEOTIDE SEQUENCE [LARGE SCALE GENOMIC DNA]</scope>
    <source>
        <strain evidence="6 7">II-B4</strain>
    </source>
</reference>
<evidence type="ECO:0000256" key="4">
    <source>
        <dbReference type="ARBA" id="ARBA00022741"/>
    </source>
</evidence>
<keyword evidence="2" id="KW-1277">Toxin-antitoxin system</keyword>
<protein>
    <recommendedName>
        <fullName evidence="8">DUF86 domain-containing protein</fullName>
    </recommendedName>
</protein>
<dbReference type="Pfam" id="PF01934">
    <property type="entry name" value="HepT-like"/>
    <property type="match status" value="1"/>
</dbReference>
<sequence length="115" mass="12806">MSKSWQTYALHILDVAAKIARIQARGDLTQDEVLYDAALRNLQTLSEATQMLPDDLKAQFPAIPWREISGFRNILVHNYLGDIDALTVRSVIDRHLASLIDCVQTLLAADASSNN</sequence>
<evidence type="ECO:0000256" key="3">
    <source>
        <dbReference type="ARBA" id="ARBA00022722"/>
    </source>
</evidence>
<dbReference type="RefSeq" id="WP_108313260.1">
    <property type="nucleotide sequence ID" value="NZ_NESN01000004.1"/>
</dbReference>
<keyword evidence="3" id="KW-0540">Nuclease</keyword>
<evidence type="ECO:0000313" key="6">
    <source>
        <dbReference type="EMBL" id="PUE52896.1"/>
    </source>
</evidence>
<organism evidence="6 7">
    <name type="scientific">Limnohabitans parvus II-B4</name>
    <dbReference type="NCBI Taxonomy" id="1293052"/>
    <lineage>
        <taxon>Bacteria</taxon>
        <taxon>Pseudomonadati</taxon>
        <taxon>Pseudomonadota</taxon>
        <taxon>Betaproteobacteria</taxon>
        <taxon>Burkholderiales</taxon>
        <taxon>Comamonadaceae</taxon>
        <taxon>Limnohabitans</taxon>
    </lineage>
</organism>
<dbReference type="GO" id="GO:0110001">
    <property type="term" value="C:toxin-antitoxin complex"/>
    <property type="evidence" value="ECO:0007669"/>
    <property type="project" value="InterPro"/>
</dbReference>
<keyword evidence="5" id="KW-0378">Hydrolase</keyword>
<dbReference type="Proteomes" id="UP000250790">
    <property type="component" value="Unassembled WGS sequence"/>
</dbReference>
<dbReference type="PANTHER" id="PTHR34139">
    <property type="entry name" value="UPF0331 PROTEIN MJ0127"/>
    <property type="match status" value="1"/>
</dbReference>
<dbReference type="GO" id="GO:0004540">
    <property type="term" value="F:RNA nuclease activity"/>
    <property type="evidence" value="ECO:0007669"/>
    <property type="project" value="InterPro"/>
</dbReference>
<accession>A0A315E4U0</accession>
<evidence type="ECO:0008006" key="8">
    <source>
        <dbReference type="Google" id="ProtNLM"/>
    </source>
</evidence>
<dbReference type="EMBL" id="NESN01000004">
    <property type="protein sequence ID" value="PUE52896.1"/>
    <property type="molecule type" value="Genomic_DNA"/>
</dbReference>
<keyword evidence="4" id="KW-0547">Nucleotide-binding</keyword>
<keyword evidence="1" id="KW-0597">Phosphoprotein</keyword>
<keyword evidence="7" id="KW-1185">Reference proteome</keyword>
<dbReference type="GO" id="GO:0016787">
    <property type="term" value="F:hydrolase activity"/>
    <property type="evidence" value="ECO:0007669"/>
    <property type="project" value="UniProtKB-KW"/>
</dbReference>
<evidence type="ECO:0000256" key="1">
    <source>
        <dbReference type="ARBA" id="ARBA00022553"/>
    </source>
</evidence>
<proteinExistence type="predicted"/>
<dbReference type="AlphaFoldDB" id="A0A315E4U0"/>
<gene>
    <name evidence="6" type="ORF">B9Z37_12120</name>
</gene>
<dbReference type="OrthoDB" id="4829434at2"/>
<evidence type="ECO:0000256" key="5">
    <source>
        <dbReference type="ARBA" id="ARBA00022801"/>
    </source>
</evidence>
<name>A0A315E4U0_9BURK</name>
<evidence type="ECO:0000256" key="2">
    <source>
        <dbReference type="ARBA" id="ARBA00022649"/>
    </source>
</evidence>
<evidence type="ECO:0000313" key="7">
    <source>
        <dbReference type="Proteomes" id="UP000250790"/>
    </source>
</evidence>